<evidence type="ECO:0000313" key="3">
    <source>
        <dbReference type="Proteomes" id="UP000324897"/>
    </source>
</evidence>
<dbReference type="EMBL" id="RWGY01000005">
    <property type="protein sequence ID" value="TVU43627.1"/>
    <property type="molecule type" value="Genomic_DNA"/>
</dbReference>
<reference evidence="2 3" key="1">
    <citation type="journal article" date="2019" name="Sci. Rep.">
        <title>A high-quality genome of Eragrostis curvula grass provides insights into Poaceae evolution and supports new strategies to enhance forage quality.</title>
        <authorList>
            <person name="Carballo J."/>
            <person name="Santos B.A.C.M."/>
            <person name="Zappacosta D."/>
            <person name="Garbus I."/>
            <person name="Selva J.P."/>
            <person name="Gallo C.A."/>
            <person name="Diaz A."/>
            <person name="Albertini E."/>
            <person name="Caccamo M."/>
            <person name="Echenique V."/>
        </authorList>
    </citation>
    <scope>NUCLEOTIDE SEQUENCE [LARGE SCALE GENOMIC DNA]</scope>
    <source>
        <strain evidence="3">cv. Victoria</strain>
        <tissue evidence="2">Leaf</tissue>
    </source>
</reference>
<dbReference type="PANTHER" id="PTHR34708:SF2">
    <property type="entry name" value="OS07G0440000 PROTEIN"/>
    <property type="match status" value="1"/>
</dbReference>
<accession>A0A5J9W6P5</accession>
<feature type="non-terminal residue" evidence="2">
    <location>
        <position position="1"/>
    </location>
</feature>
<evidence type="ECO:0000313" key="2">
    <source>
        <dbReference type="EMBL" id="TVU43627.1"/>
    </source>
</evidence>
<gene>
    <name evidence="2" type="ORF">EJB05_10113</name>
</gene>
<dbReference type="Proteomes" id="UP000324897">
    <property type="component" value="Unassembled WGS sequence"/>
</dbReference>
<feature type="domain" description="KIB1-4 beta-propeller" evidence="1">
    <location>
        <begin position="92"/>
        <end position="392"/>
    </location>
</feature>
<dbReference type="AlphaFoldDB" id="A0A5J9W6P5"/>
<dbReference type="PANTHER" id="PTHR34708">
    <property type="entry name" value="OS07G0440000 PROTEIN"/>
    <property type="match status" value="1"/>
</dbReference>
<comment type="caution">
    <text evidence="2">The sequence shown here is derived from an EMBL/GenBank/DDBJ whole genome shotgun (WGS) entry which is preliminary data.</text>
</comment>
<dbReference type="InterPro" id="IPR005174">
    <property type="entry name" value="KIB1-4_b-propeller"/>
</dbReference>
<evidence type="ECO:0000259" key="1">
    <source>
        <dbReference type="Pfam" id="PF03478"/>
    </source>
</evidence>
<proteinExistence type="predicted"/>
<protein>
    <recommendedName>
        <fullName evidence="1">KIB1-4 beta-propeller domain-containing protein</fullName>
    </recommendedName>
</protein>
<name>A0A5J9W6P5_9POAL</name>
<dbReference type="Pfam" id="PF03478">
    <property type="entry name" value="Beta-prop_KIB1-4"/>
    <property type="match status" value="1"/>
</dbReference>
<dbReference type="Gramene" id="TVU43627">
    <property type="protein sequence ID" value="TVU43627"/>
    <property type="gene ID" value="EJB05_10113"/>
</dbReference>
<organism evidence="2 3">
    <name type="scientific">Eragrostis curvula</name>
    <name type="common">weeping love grass</name>
    <dbReference type="NCBI Taxonomy" id="38414"/>
    <lineage>
        <taxon>Eukaryota</taxon>
        <taxon>Viridiplantae</taxon>
        <taxon>Streptophyta</taxon>
        <taxon>Embryophyta</taxon>
        <taxon>Tracheophyta</taxon>
        <taxon>Spermatophyta</taxon>
        <taxon>Magnoliopsida</taxon>
        <taxon>Liliopsida</taxon>
        <taxon>Poales</taxon>
        <taxon>Poaceae</taxon>
        <taxon>PACMAD clade</taxon>
        <taxon>Chloridoideae</taxon>
        <taxon>Eragrostideae</taxon>
        <taxon>Eragrostidinae</taxon>
        <taxon>Eragrostis</taxon>
    </lineage>
</organism>
<dbReference type="SUPFAM" id="SSF50998">
    <property type="entry name" value="Quinoprotein alcohol dehydrogenase-like"/>
    <property type="match status" value="1"/>
</dbReference>
<keyword evidence="3" id="KW-1185">Reference proteome</keyword>
<dbReference type="OrthoDB" id="600964at2759"/>
<sequence>MASRSFADLPGDIVRIVADRVSVECRPRMRAVCSAWRAAVPAEPQPWIVLQPDGDTVSPEGGRRSGFAVLSLTAGVNLSPDSSVVRSLDAFPAGSRCVGAGHGWLALVGTDDLSVTLLNPVTGRHVSLPPLTKHPIVGGLLEDGRVMWRPWIDAWTDSGKLAPVEEFVDTFVRKLVFSASPEQDDYFAVVVGDRMSYAVYARAGAAAWETLRFAYGTTVSLVHDVVHVEGGRFLAVTRCHGTVLKLDLAVQDQNDEEEEDFLYHLYSPRVRPFSRPLLSTGAYFARGTTPHMHVENYLALVDGELYQIWASWVLSEIDIMVFRGHIVDAGVARFEPQRSPCWSEVTDLGEWAVLVGKNETVAVHAGDGTARVRGSYLYFMDSRLEEAVLCAFDLKNGKQVAACDSEALRWLFNTPPAPVWFLPSLK</sequence>
<dbReference type="InterPro" id="IPR011047">
    <property type="entry name" value="Quinoprotein_ADH-like_sf"/>
</dbReference>